<dbReference type="GO" id="GO:0071555">
    <property type="term" value="P:cell wall organization"/>
    <property type="evidence" value="ECO:0007669"/>
    <property type="project" value="UniProtKB-KW"/>
</dbReference>
<keyword evidence="3 6" id="KW-0964">Secreted</keyword>
<evidence type="ECO:0000259" key="8">
    <source>
        <dbReference type="PROSITE" id="PS50843"/>
    </source>
</evidence>
<name>A0ABD3H1H4_9MARC</name>
<dbReference type="CDD" id="cd22274">
    <property type="entry name" value="DPBB_EXPA_N"/>
    <property type="match status" value="1"/>
</dbReference>
<dbReference type="PRINTS" id="PR01225">
    <property type="entry name" value="EXPANSNFAMLY"/>
</dbReference>
<gene>
    <name evidence="9" type="ORF">R1sor_002197</name>
</gene>
<reference evidence="9 10" key="1">
    <citation type="submission" date="2024-09" db="EMBL/GenBank/DDBJ databases">
        <title>Chromosome-scale assembly of Riccia sorocarpa.</title>
        <authorList>
            <person name="Paukszto L."/>
        </authorList>
    </citation>
    <scope>NUCLEOTIDE SEQUENCE [LARGE SCALE GENOMIC DNA]</scope>
    <source>
        <strain evidence="9">LP-2024</strain>
        <tissue evidence="9">Aerial parts of the thallus</tissue>
    </source>
</reference>
<dbReference type="Gene3D" id="2.60.40.760">
    <property type="entry name" value="Expansin, cellulose-binding-like domain"/>
    <property type="match status" value="1"/>
</dbReference>
<dbReference type="InterPro" id="IPR002963">
    <property type="entry name" value="Expansin"/>
</dbReference>
<dbReference type="Gene3D" id="2.40.40.10">
    <property type="entry name" value="RlpA-like domain"/>
    <property type="match status" value="1"/>
</dbReference>
<keyword evidence="6" id="KW-0961">Cell wall biogenesis/degradation</keyword>
<dbReference type="PRINTS" id="PR01226">
    <property type="entry name" value="EXPANSIN"/>
</dbReference>
<feature type="chain" id="PRO_5044527013" description="Expansin" evidence="6">
    <location>
        <begin position="23"/>
        <end position="252"/>
    </location>
</feature>
<evidence type="ECO:0000313" key="10">
    <source>
        <dbReference type="Proteomes" id="UP001633002"/>
    </source>
</evidence>
<protein>
    <recommendedName>
        <fullName evidence="6">Expansin</fullName>
    </recommendedName>
</protein>
<dbReference type="Pfam" id="PF03330">
    <property type="entry name" value="DPBB_1"/>
    <property type="match status" value="1"/>
</dbReference>
<evidence type="ECO:0000256" key="3">
    <source>
        <dbReference type="ARBA" id="ARBA00022525"/>
    </source>
</evidence>
<dbReference type="PROSITE" id="PS50842">
    <property type="entry name" value="EXPANSIN_EG45"/>
    <property type="match status" value="1"/>
</dbReference>
<comment type="caution">
    <text evidence="9">The sequence shown here is derived from an EMBL/GenBank/DDBJ whole genome shotgun (WGS) entry which is preliminary data.</text>
</comment>
<dbReference type="PROSITE" id="PS50843">
    <property type="entry name" value="EXPANSIN_CBD"/>
    <property type="match status" value="1"/>
</dbReference>
<keyword evidence="5" id="KW-0472">Membrane</keyword>
<comment type="function">
    <text evidence="6">Causes loosening and extension of plant cell walls by disrupting non-covalent bonding between cellulose microfibrils and matrix glucans. No enzymatic activity has been found.</text>
</comment>
<keyword evidence="4 6" id="KW-0732">Signal</keyword>
<feature type="domain" description="Expansin-like CBD" evidence="8">
    <location>
        <begin position="168"/>
        <end position="247"/>
    </location>
</feature>
<dbReference type="SMART" id="SM00837">
    <property type="entry name" value="DPBB_1"/>
    <property type="match status" value="1"/>
</dbReference>
<evidence type="ECO:0000259" key="7">
    <source>
        <dbReference type="PROSITE" id="PS50842"/>
    </source>
</evidence>
<dbReference type="InterPro" id="IPR007117">
    <property type="entry name" value="Expansin_CBD"/>
</dbReference>
<dbReference type="Proteomes" id="UP001633002">
    <property type="component" value="Unassembled WGS sequence"/>
</dbReference>
<organism evidence="9 10">
    <name type="scientific">Riccia sorocarpa</name>
    <dbReference type="NCBI Taxonomy" id="122646"/>
    <lineage>
        <taxon>Eukaryota</taxon>
        <taxon>Viridiplantae</taxon>
        <taxon>Streptophyta</taxon>
        <taxon>Embryophyta</taxon>
        <taxon>Marchantiophyta</taxon>
        <taxon>Marchantiopsida</taxon>
        <taxon>Marchantiidae</taxon>
        <taxon>Marchantiales</taxon>
        <taxon>Ricciaceae</taxon>
        <taxon>Riccia</taxon>
    </lineage>
</organism>
<proteinExistence type="inferred from homology"/>
<evidence type="ECO:0000256" key="4">
    <source>
        <dbReference type="ARBA" id="ARBA00022729"/>
    </source>
</evidence>
<keyword evidence="10" id="KW-1185">Reference proteome</keyword>
<dbReference type="InterPro" id="IPR009009">
    <property type="entry name" value="RlpA-like_DPBB"/>
</dbReference>
<evidence type="ECO:0000256" key="2">
    <source>
        <dbReference type="ARBA" id="ARBA00022512"/>
    </source>
</evidence>
<dbReference type="GO" id="GO:0016020">
    <property type="term" value="C:membrane"/>
    <property type="evidence" value="ECO:0007669"/>
    <property type="project" value="UniProtKB-SubCell"/>
</dbReference>
<comment type="subcellular location">
    <subcellularLocation>
        <location evidence="6">Secreted</location>
        <location evidence="6">Cell wall</location>
    </subcellularLocation>
    <subcellularLocation>
        <location evidence="6">Membrane</location>
        <topology evidence="6">Peripheral membrane protein</topology>
    </subcellularLocation>
</comment>
<keyword evidence="2 6" id="KW-0134">Cell wall</keyword>
<dbReference type="InterPro" id="IPR007112">
    <property type="entry name" value="Expansin/allergen_DPBB_dom"/>
</dbReference>
<evidence type="ECO:0000256" key="6">
    <source>
        <dbReference type="RuleBase" id="RU365023"/>
    </source>
</evidence>
<dbReference type="InterPro" id="IPR007118">
    <property type="entry name" value="Expan_Lol_pI"/>
</dbReference>
<dbReference type="Pfam" id="PF01357">
    <property type="entry name" value="Expansin_C"/>
    <property type="match status" value="1"/>
</dbReference>
<evidence type="ECO:0000256" key="1">
    <source>
        <dbReference type="ARBA" id="ARBA00005392"/>
    </source>
</evidence>
<dbReference type="InterPro" id="IPR036908">
    <property type="entry name" value="RlpA-like_sf"/>
</dbReference>
<accession>A0ABD3H1H4</accession>
<feature type="domain" description="Expansin-like EG45" evidence="7">
    <location>
        <begin position="49"/>
        <end position="158"/>
    </location>
</feature>
<evidence type="ECO:0000256" key="5">
    <source>
        <dbReference type="ARBA" id="ARBA00023136"/>
    </source>
</evidence>
<dbReference type="SUPFAM" id="SSF50685">
    <property type="entry name" value="Barwin-like endoglucanases"/>
    <property type="match status" value="1"/>
</dbReference>
<dbReference type="SUPFAM" id="SSF49590">
    <property type="entry name" value="PHL pollen allergen"/>
    <property type="match status" value="1"/>
</dbReference>
<sequence length="252" mass="26829">MARHFLIAATVVLLSRISTVDAQAAWAVTSWGDAHATFYGGTDATGTMGGACGYGNLYTVGYGVQTAALSNALFNNGLSCGACFMIVCKTDESQYCYPGKSITVTATNACPPNSEGGWCDPPKLHFDLAFPVFQELAQPVGGVIPVQYKRVSCVKTGGIRFTMHGNPYFNYVLVTNVGGGGDVSALALKGTNSDWYSMTQNWGQFWSASGNVVNMALSFKATLGNGQSMEFDDVAPNDWQFGQTFEADTNFS</sequence>
<dbReference type="InterPro" id="IPR036749">
    <property type="entry name" value="Expansin_CBD_sf"/>
</dbReference>
<dbReference type="AlphaFoldDB" id="A0ABD3H1H4"/>
<feature type="signal peptide" evidence="6">
    <location>
        <begin position="1"/>
        <end position="22"/>
    </location>
</feature>
<comment type="similarity">
    <text evidence="1 6">Belongs to the expansin family. Expansin A subfamily.</text>
</comment>
<dbReference type="PANTHER" id="PTHR31867">
    <property type="entry name" value="EXPANSIN-A15"/>
    <property type="match status" value="1"/>
</dbReference>
<dbReference type="EMBL" id="JBJQOH010000006">
    <property type="protein sequence ID" value="KAL3684175.1"/>
    <property type="molecule type" value="Genomic_DNA"/>
</dbReference>
<evidence type="ECO:0000313" key="9">
    <source>
        <dbReference type="EMBL" id="KAL3684175.1"/>
    </source>
</evidence>